<name>A0AAV5GLZ0_9BASI</name>
<sequence>MKGLAGEQQAVSKQRHPRRRFALGLLVAVACLLSLVDRTSLDSAWDCLRTCKRALTPLPLDPHERALALLERQPIIDGHIDLEILARWYFAYDLDDPKFDLRKKVTGHVDIPRLRQGKVGGFFHSVFVPCPEDAGYPSDNTGNFTSPSFRVRDTLEQIDAAHRIIDRYSSTLEFTPTAAAWRRAIKRGKIGGMLGVEGGHQLGASLATLRAYYALGARYVTLTHACHSPLADSCGMQGQDLAPRWGGLSPFGRAAVREMNRLGMMVDVSHTHPKTASDVLSLSQAPPIFSHSNARGVHPNVRNVPDSILRRIGSIDPARARFNLSHDGERGEGWGADTGEAHLAVPSGDAIVMLNFAGMFVSEWPNDPSRGGKRADVQAMADHADYIGRLAGREHVGIGSDFDGIEDPPEGLEDVAHYPNLIAELIRRGWSDQEIMGLTSGNLLRILDKVEAVAHSQRHLEPIHAVFEGRSDLVKHDKPPGH</sequence>
<dbReference type="PROSITE" id="PS51365">
    <property type="entry name" value="RENAL_DIPEPTIDASE_2"/>
    <property type="match status" value="1"/>
</dbReference>
<dbReference type="PANTHER" id="PTHR10443:SF12">
    <property type="entry name" value="DIPEPTIDASE"/>
    <property type="match status" value="1"/>
</dbReference>
<dbReference type="PROSITE" id="PS51257">
    <property type="entry name" value="PROKAR_LIPOPROTEIN"/>
    <property type="match status" value="1"/>
</dbReference>
<dbReference type="Gene3D" id="3.20.20.140">
    <property type="entry name" value="Metal-dependent hydrolases"/>
    <property type="match status" value="2"/>
</dbReference>
<accession>A0AAV5GLZ0</accession>
<keyword evidence="1" id="KW-0645">Protease</keyword>
<protein>
    <recommendedName>
        <fullName evidence="1">Dipeptidase</fullName>
        <ecNumber evidence="1">3.4.13.19</ecNumber>
    </recommendedName>
</protein>
<dbReference type="InterPro" id="IPR008257">
    <property type="entry name" value="Pept_M19"/>
</dbReference>
<gene>
    <name evidence="2" type="ORF">Rhopal_004532-T1</name>
</gene>
<comment type="catalytic activity">
    <reaction evidence="1">
        <text>an L-aminoacyl-L-amino acid + H2O = 2 an L-alpha-amino acid</text>
        <dbReference type="Rhea" id="RHEA:48940"/>
        <dbReference type="ChEBI" id="CHEBI:15377"/>
        <dbReference type="ChEBI" id="CHEBI:59869"/>
        <dbReference type="ChEBI" id="CHEBI:77460"/>
        <dbReference type="EC" id="3.4.13.19"/>
    </reaction>
</comment>
<dbReference type="CDD" id="cd01301">
    <property type="entry name" value="rDP_like"/>
    <property type="match status" value="1"/>
</dbReference>
<dbReference type="AlphaFoldDB" id="A0AAV5GLZ0"/>
<dbReference type="EC" id="3.4.13.19" evidence="1"/>
<organism evidence="2 3">
    <name type="scientific">Rhodotorula paludigena</name>
    <dbReference type="NCBI Taxonomy" id="86838"/>
    <lineage>
        <taxon>Eukaryota</taxon>
        <taxon>Fungi</taxon>
        <taxon>Dikarya</taxon>
        <taxon>Basidiomycota</taxon>
        <taxon>Pucciniomycotina</taxon>
        <taxon>Microbotryomycetes</taxon>
        <taxon>Sporidiobolales</taxon>
        <taxon>Sporidiobolaceae</taxon>
        <taxon>Rhodotorula</taxon>
    </lineage>
</organism>
<dbReference type="PANTHER" id="PTHR10443">
    <property type="entry name" value="MICROSOMAL DIPEPTIDASE"/>
    <property type="match status" value="1"/>
</dbReference>
<dbReference type="Pfam" id="PF01244">
    <property type="entry name" value="Peptidase_M19"/>
    <property type="match status" value="2"/>
</dbReference>
<comment type="caution">
    <text evidence="2">The sequence shown here is derived from an EMBL/GenBank/DDBJ whole genome shotgun (WGS) entry which is preliminary data.</text>
</comment>
<comment type="similarity">
    <text evidence="1">Belongs to the metallo-dependent hydrolases superfamily. Peptidase M19 family.</text>
</comment>
<dbReference type="Proteomes" id="UP001342314">
    <property type="component" value="Unassembled WGS sequence"/>
</dbReference>
<keyword evidence="1" id="KW-0224">Dipeptidase</keyword>
<dbReference type="GO" id="GO:0046872">
    <property type="term" value="F:metal ion binding"/>
    <property type="evidence" value="ECO:0007669"/>
    <property type="project" value="UniProtKB-UniRule"/>
</dbReference>
<dbReference type="EMBL" id="BQKY01000009">
    <property type="protein sequence ID" value="GJN91509.1"/>
    <property type="molecule type" value="Genomic_DNA"/>
</dbReference>
<evidence type="ECO:0000313" key="2">
    <source>
        <dbReference type="EMBL" id="GJN91509.1"/>
    </source>
</evidence>
<dbReference type="SUPFAM" id="SSF51556">
    <property type="entry name" value="Metallo-dependent hydrolases"/>
    <property type="match status" value="1"/>
</dbReference>
<reference evidence="2 3" key="1">
    <citation type="submission" date="2021-12" db="EMBL/GenBank/DDBJ databases">
        <title>High titer production of polyol ester of fatty acids by Rhodotorula paludigena BS15 towards product separation-free biomass refinery.</title>
        <authorList>
            <person name="Mano J."/>
            <person name="Ono H."/>
            <person name="Tanaka T."/>
            <person name="Naito K."/>
            <person name="Sushida H."/>
            <person name="Ike M."/>
            <person name="Tokuyasu K."/>
            <person name="Kitaoka M."/>
        </authorList>
    </citation>
    <scope>NUCLEOTIDE SEQUENCE [LARGE SCALE GENOMIC DNA]</scope>
    <source>
        <strain evidence="2 3">BS15</strain>
    </source>
</reference>
<dbReference type="GO" id="GO:0006508">
    <property type="term" value="P:proteolysis"/>
    <property type="evidence" value="ECO:0007669"/>
    <property type="project" value="UniProtKB-KW"/>
</dbReference>
<proteinExistence type="inferred from homology"/>
<dbReference type="InterPro" id="IPR032466">
    <property type="entry name" value="Metal_Hydrolase"/>
</dbReference>
<keyword evidence="1" id="KW-0482">Metalloprotease</keyword>
<dbReference type="GO" id="GO:0070573">
    <property type="term" value="F:metallodipeptidase activity"/>
    <property type="evidence" value="ECO:0007669"/>
    <property type="project" value="InterPro"/>
</dbReference>
<keyword evidence="1" id="KW-0378">Hydrolase</keyword>
<comment type="cofactor">
    <cofactor evidence="1">
        <name>Zn(2+)</name>
        <dbReference type="ChEBI" id="CHEBI:29105"/>
    </cofactor>
</comment>
<keyword evidence="3" id="KW-1185">Reference proteome</keyword>
<evidence type="ECO:0000256" key="1">
    <source>
        <dbReference type="RuleBase" id="RU341113"/>
    </source>
</evidence>
<keyword evidence="1" id="KW-0479">Metal-binding</keyword>
<evidence type="ECO:0000313" key="3">
    <source>
        <dbReference type="Proteomes" id="UP001342314"/>
    </source>
</evidence>
<keyword evidence="1" id="KW-0862">Zinc</keyword>